<evidence type="ECO:0000313" key="1">
    <source>
        <dbReference type="EMBL" id="KAI0041692.1"/>
    </source>
</evidence>
<comment type="caution">
    <text evidence="1">The sequence shown here is derived from an EMBL/GenBank/DDBJ whole genome shotgun (WGS) entry which is preliminary data.</text>
</comment>
<proteinExistence type="predicted"/>
<organism evidence="1 2">
    <name type="scientific">Auriscalpium vulgare</name>
    <dbReference type="NCBI Taxonomy" id="40419"/>
    <lineage>
        <taxon>Eukaryota</taxon>
        <taxon>Fungi</taxon>
        <taxon>Dikarya</taxon>
        <taxon>Basidiomycota</taxon>
        <taxon>Agaricomycotina</taxon>
        <taxon>Agaricomycetes</taxon>
        <taxon>Russulales</taxon>
        <taxon>Auriscalpiaceae</taxon>
        <taxon>Auriscalpium</taxon>
    </lineage>
</organism>
<protein>
    <submittedName>
        <fullName evidence="1">Uncharacterized protein</fullName>
    </submittedName>
</protein>
<evidence type="ECO:0000313" key="2">
    <source>
        <dbReference type="Proteomes" id="UP000814033"/>
    </source>
</evidence>
<gene>
    <name evidence="1" type="ORF">FA95DRAFT_671653</name>
</gene>
<sequence length="221" mass="24219">MRRAGAARCGTVPGSAERARRGRAGPRGRARHRRSGGPPRRAGGVCAGRAQVGRRVSVRERGGDGGGVEAVIPMSLLLCCCVVCWIESDTGRTDDDERVTCRRHRWPSSSPTVRRRRRRRRRPLQQAVCTGPRLKERPSRPTLGIHFAPVRSPPDRPAPPSRTGPARTVGTVIRPAEQCSANIALHHNLDRLARIDFCPATSRSVTDRTLTGLITRAIRDA</sequence>
<reference evidence="1" key="1">
    <citation type="submission" date="2021-02" db="EMBL/GenBank/DDBJ databases">
        <authorList>
            <consortium name="DOE Joint Genome Institute"/>
            <person name="Ahrendt S."/>
            <person name="Looney B.P."/>
            <person name="Miyauchi S."/>
            <person name="Morin E."/>
            <person name="Drula E."/>
            <person name="Courty P.E."/>
            <person name="Chicoki N."/>
            <person name="Fauchery L."/>
            <person name="Kohler A."/>
            <person name="Kuo A."/>
            <person name="Labutti K."/>
            <person name="Pangilinan J."/>
            <person name="Lipzen A."/>
            <person name="Riley R."/>
            <person name="Andreopoulos W."/>
            <person name="He G."/>
            <person name="Johnson J."/>
            <person name="Barry K.W."/>
            <person name="Grigoriev I.V."/>
            <person name="Nagy L."/>
            <person name="Hibbett D."/>
            <person name="Henrissat B."/>
            <person name="Matheny P.B."/>
            <person name="Labbe J."/>
            <person name="Martin F."/>
        </authorList>
    </citation>
    <scope>NUCLEOTIDE SEQUENCE</scope>
    <source>
        <strain evidence="1">FP105234-sp</strain>
    </source>
</reference>
<dbReference type="EMBL" id="MU276108">
    <property type="protein sequence ID" value="KAI0041692.1"/>
    <property type="molecule type" value="Genomic_DNA"/>
</dbReference>
<reference evidence="1" key="2">
    <citation type="journal article" date="2022" name="New Phytol.">
        <title>Evolutionary transition to the ectomycorrhizal habit in the genomes of a hyperdiverse lineage of mushroom-forming fungi.</title>
        <authorList>
            <person name="Looney B."/>
            <person name="Miyauchi S."/>
            <person name="Morin E."/>
            <person name="Drula E."/>
            <person name="Courty P.E."/>
            <person name="Kohler A."/>
            <person name="Kuo A."/>
            <person name="LaButti K."/>
            <person name="Pangilinan J."/>
            <person name="Lipzen A."/>
            <person name="Riley R."/>
            <person name="Andreopoulos W."/>
            <person name="He G."/>
            <person name="Johnson J."/>
            <person name="Nolan M."/>
            <person name="Tritt A."/>
            <person name="Barry K.W."/>
            <person name="Grigoriev I.V."/>
            <person name="Nagy L.G."/>
            <person name="Hibbett D."/>
            <person name="Henrissat B."/>
            <person name="Matheny P.B."/>
            <person name="Labbe J."/>
            <person name="Martin F.M."/>
        </authorList>
    </citation>
    <scope>NUCLEOTIDE SEQUENCE</scope>
    <source>
        <strain evidence="1">FP105234-sp</strain>
    </source>
</reference>
<name>A0ACB8RCK5_9AGAM</name>
<accession>A0ACB8RCK5</accession>
<keyword evidence="2" id="KW-1185">Reference proteome</keyword>
<dbReference type="Proteomes" id="UP000814033">
    <property type="component" value="Unassembled WGS sequence"/>
</dbReference>